<dbReference type="InterPro" id="IPR036397">
    <property type="entry name" value="RNaseH_sf"/>
</dbReference>
<dbReference type="Gene3D" id="3.30.420.10">
    <property type="entry name" value="Ribonuclease H-like superfamily/Ribonuclease H"/>
    <property type="match status" value="1"/>
</dbReference>
<dbReference type="InterPro" id="IPR041588">
    <property type="entry name" value="Integrase_H2C2"/>
</dbReference>
<evidence type="ECO:0000313" key="3">
    <source>
        <dbReference type="Proteomes" id="UP000225706"/>
    </source>
</evidence>
<dbReference type="PANTHER" id="PTHR37984">
    <property type="entry name" value="PROTEIN CBG26694"/>
    <property type="match status" value="1"/>
</dbReference>
<gene>
    <name evidence="2" type="primary">K02A2.6</name>
    <name evidence="2" type="ORF">AWC38_SpisGene5802</name>
</gene>
<protein>
    <submittedName>
        <fullName evidence="2">Uncharacterized protein K02A2.6</fullName>
    </submittedName>
</protein>
<name>A0A2B4SLM1_STYPI</name>
<organism evidence="2 3">
    <name type="scientific">Stylophora pistillata</name>
    <name type="common">Smooth cauliflower coral</name>
    <dbReference type="NCBI Taxonomy" id="50429"/>
    <lineage>
        <taxon>Eukaryota</taxon>
        <taxon>Metazoa</taxon>
        <taxon>Cnidaria</taxon>
        <taxon>Anthozoa</taxon>
        <taxon>Hexacorallia</taxon>
        <taxon>Scleractinia</taxon>
        <taxon>Astrocoeniina</taxon>
        <taxon>Pocilloporidae</taxon>
        <taxon>Stylophora</taxon>
    </lineage>
</organism>
<comment type="caution">
    <text evidence="2">The sequence shown here is derived from an EMBL/GenBank/DDBJ whole genome shotgun (WGS) entry which is preliminary data.</text>
</comment>
<evidence type="ECO:0000259" key="1">
    <source>
        <dbReference type="PROSITE" id="PS50994"/>
    </source>
</evidence>
<feature type="domain" description="Integrase catalytic" evidence="1">
    <location>
        <begin position="47"/>
        <end position="128"/>
    </location>
</feature>
<sequence length="268" mass="30616">MKTKQLLRSAVWFPGMDCVTEDIVRSCLPCQAATQQKSKEPLQMTELPERPWQKISLDCSGPYPSGECCLIVVDDYLRYLVEELVSTTSAVAVIPRLDKIFLMFGIPEEFKSDNGPSFQSREFAEYARTDFNRLDVQPILNHFRLKQIVKVTTRKNAILDLMLTNLHAFYDNPSSYPPFGLSDHNTVLCSPKTKKKTEKTTKFIVKRDPHPSGKAELSRYLASIDWRVLFGRLNNCEEYLQAFQSVVCTGLDLLMPLKRVRINTTDAP</sequence>
<dbReference type="GO" id="GO:0003676">
    <property type="term" value="F:nucleic acid binding"/>
    <property type="evidence" value="ECO:0007669"/>
    <property type="project" value="InterPro"/>
</dbReference>
<dbReference type="Pfam" id="PF17921">
    <property type="entry name" value="Integrase_H2C2"/>
    <property type="match status" value="1"/>
</dbReference>
<proteinExistence type="predicted"/>
<evidence type="ECO:0000313" key="2">
    <source>
        <dbReference type="EMBL" id="PFX29407.1"/>
    </source>
</evidence>
<dbReference type="Proteomes" id="UP000225706">
    <property type="component" value="Unassembled WGS sequence"/>
</dbReference>
<dbReference type="EMBL" id="LSMT01000066">
    <property type="protein sequence ID" value="PFX29407.1"/>
    <property type="molecule type" value="Genomic_DNA"/>
</dbReference>
<dbReference type="OrthoDB" id="6928959at2759"/>
<dbReference type="Pfam" id="PF00665">
    <property type="entry name" value="rve"/>
    <property type="match status" value="1"/>
</dbReference>
<dbReference type="InterPro" id="IPR050951">
    <property type="entry name" value="Retrovirus_Pol_polyprotein"/>
</dbReference>
<dbReference type="SUPFAM" id="SSF53098">
    <property type="entry name" value="Ribonuclease H-like"/>
    <property type="match status" value="1"/>
</dbReference>
<dbReference type="InterPro" id="IPR012337">
    <property type="entry name" value="RNaseH-like_sf"/>
</dbReference>
<reference evidence="3" key="1">
    <citation type="journal article" date="2017" name="bioRxiv">
        <title>Comparative analysis of the genomes of Stylophora pistillata and Acropora digitifera provides evidence for extensive differences between species of corals.</title>
        <authorList>
            <person name="Voolstra C.R."/>
            <person name="Li Y."/>
            <person name="Liew Y.J."/>
            <person name="Baumgarten S."/>
            <person name="Zoccola D."/>
            <person name="Flot J.-F."/>
            <person name="Tambutte S."/>
            <person name="Allemand D."/>
            <person name="Aranda M."/>
        </authorList>
    </citation>
    <scope>NUCLEOTIDE SEQUENCE [LARGE SCALE GENOMIC DNA]</scope>
</reference>
<dbReference type="GO" id="GO:0015074">
    <property type="term" value="P:DNA integration"/>
    <property type="evidence" value="ECO:0007669"/>
    <property type="project" value="InterPro"/>
</dbReference>
<keyword evidence="3" id="KW-1185">Reference proteome</keyword>
<dbReference type="AlphaFoldDB" id="A0A2B4SLM1"/>
<dbReference type="PROSITE" id="PS50994">
    <property type="entry name" value="INTEGRASE"/>
    <property type="match status" value="1"/>
</dbReference>
<dbReference type="InterPro" id="IPR001584">
    <property type="entry name" value="Integrase_cat-core"/>
</dbReference>
<accession>A0A2B4SLM1</accession>
<dbReference type="PANTHER" id="PTHR37984:SF11">
    <property type="entry name" value="INTEGRASE CATALYTIC DOMAIN-CONTAINING PROTEIN"/>
    <property type="match status" value="1"/>
</dbReference>